<proteinExistence type="predicted"/>
<protein>
    <submittedName>
        <fullName evidence="1">Uncharacterized protein</fullName>
    </submittedName>
</protein>
<gene>
    <name evidence="1" type="ORF">PAXRUDRAFT_156135</name>
</gene>
<feature type="non-terminal residue" evidence="1">
    <location>
        <position position="1"/>
    </location>
</feature>
<dbReference type="EMBL" id="KN825800">
    <property type="protein sequence ID" value="KIK81431.1"/>
    <property type="molecule type" value="Genomic_DNA"/>
</dbReference>
<name>A0A0D0DBI2_9AGAM</name>
<accession>A0A0D0DBI2</accession>
<reference evidence="2" key="2">
    <citation type="submission" date="2015-01" db="EMBL/GenBank/DDBJ databases">
        <title>Evolutionary Origins and Diversification of the Mycorrhizal Mutualists.</title>
        <authorList>
            <consortium name="DOE Joint Genome Institute"/>
            <consortium name="Mycorrhizal Genomics Consortium"/>
            <person name="Kohler A."/>
            <person name="Kuo A."/>
            <person name="Nagy L.G."/>
            <person name="Floudas D."/>
            <person name="Copeland A."/>
            <person name="Barry K.W."/>
            <person name="Cichocki N."/>
            <person name="Veneault-Fourrey C."/>
            <person name="LaButti K."/>
            <person name="Lindquist E.A."/>
            <person name="Lipzen A."/>
            <person name="Lundell T."/>
            <person name="Morin E."/>
            <person name="Murat C."/>
            <person name="Riley R."/>
            <person name="Ohm R."/>
            <person name="Sun H."/>
            <person name="Tunlid A."/>
            <person name="Henrissat B."/>
            <person name="Grigoriev I.V."/>
            <person name="Hibbett D.S."/>
            <person name="Martin F."/>
        </authorList>
    </citation>
    <scope>NUCLEOTIDE SEQUENCE [LARGE SCALE GENOMIC DNA]</scope>
    <source>
        <strain evidence="2">Ve08.2h10</strain>
    </source>
</reference>
<organism evidence="1 2">
    <name type="scientific">Paxillus rubicundulus Ve08.2h10</name>
    <dbReference type="NCBI Taxonomy" id="930991"/>
    <lineage>
        <taxon>Eukaryota</taxon>
        <taxon>Fungi</taxon>
        <taxon>Dikarya</taxon>
        <taxon>Basidiomycota</taxon>
        <taxon>Agaricomycotina</taxon>
        <taxon>Agaricomycetes</taxon>
        <taxon>Agaricomycetidae</taxon>
        <taxon>Boletales</taxon>
        <taxon>Paxilineae</taxon>
        <taxon>Paxillaceae</taxon>
        <taxon>Paxillus</taxon>
    </lineage>
</organism>
<dbReference type="HOGENOM" id="CLU_142990_2_0_1"/>
<keyword evidence="2" id="KW-1185">Reference proteome</keyword>
<dbReference type="AlphaFoldDB" id="A0A0D0DBI2"/>
<evidence type="ECO:0000313" key="1">
    <source>
        <dbReference type="EMBL" id="KIK81431.1"/>
    </source>
</evidence>
<dbReference type="OrthoDB" id="4743193at2759"/>
<dbReference type="STRING" id="930991.A0A0D0DBI2"/>
<evidence type="ECO:0000313" key="2">
    <source>
        <dbReference type="Proteomes" id="UP000054538"/>
    </source>
</evidence>
<sequence>KAVVVISILLQSLNERCNFLQGWMGFFMKSTCVPEKVIKVLAHTCLSIILSLIYNTVLSI</sequence>
<reference evidence="1 2" key="1">
    <citation type="submission" date="2014-04" db="EMBL/GenBank/DDBJ databases">
        <authorList>
            <consortium name="DOE Joint Genome Institute"/>
            <person name="Kuo A."/>
            <person name="Kohler A."/>
            <person name="Jargeat P."/>
            <person name="Nagy L.G."/>
            <person name="Floudas D."/>
            <person name="Copeland A."/>
            <person name="Barry K.W."/>
            <person name="Cichocki N."/>
            <person name="Veneault-Fourrey C."/>
            <person name="LaButti K."/>
            <person name="Lindquist E.A."/>
            <person name="Lipzen A."/>
            <person name="Lundell T."/>
            <person name="Morin E."/>
            <person name="Murat C."/>
            <person name="Sun H."/>
            <person name="Tunlid A."/>
            <person name="Henrissat B."/>
            <person name="Grigoriev I.V."/>
            <person name="Hibbett D.S."/>
            <person name="Martin F."/>
            <person name="Nordberg H.P."/>
            <person name="Cantor M.N."/>
            <person name="Hua S.X."/>
        </authorList>
    </citation>
    <scope>NUCLEOTIDE SEQUENCE [LARGE SCALE GENOMIC DNA]</scope>
    <source>
        <strain evidence="1 2">Ve08.2h10</strain>
    </source>
</reference>
<dbReference type="Proteomes" id="UP000054538">
    <property type="component" value="Unassembled WGS sequence"/>
</dbReference>
<dbReference type="InParanoid" id="A0A0D0DBI2"/>